<feature type="compositionally biased region" description="Basic and acidic residues" evidence="4">
    <location>
        <begin position="343"/>
        <end position="361"/>
    </location>
</feature>
<dbReference type="PANTHER" id="PTHR24188:SF29">
    <property type="entry name" value="GH09064P"/>
    <property type="match status" value="1"/>
</dbReference>
<proteinExistence type="predicted"/>
<feature type="repeat" description="ANK" evidence="3">
    <location>
        <begin position="240"/>
        <end position="272"/>
    </location>
</feature>
<feature type="compositionally biased region" description="Basic and acidic residues" evidence="4">
    <location>
        <begin position="326"/>
        <end position="335"/>
    </location>
</feature>
<evidence type="ECO:0000313" key="6">
    <source>
        <dbReference type="Proteomes" id="UP000283841"/>
    </source>
</evidence>
<dbReference type="AlphaFoldDB" id="A0A443HYP3"/>
<accession>A0A443HYP3</accession>
<dbReference type="InterPro" id="IPR036770">
    <property type="entry name" value="Ankyrin_rpt-contain_sf"/>
</dbReference>
<dbReference type="PROSITE" id="PS50297">
    <property type="entry name" value="ANK_REP_REGION"/>
    <property type="match status" value="1"/>
</dbReference>
<gene>
    <name evidence="5" type="ORF">C8Q69DRAFT_485806</name>
</gene>
<name>A0A443HYP3_BYSSP</name>
<sequence length="361" mass="40488">MIPLEKRQFRLLNVACLNARVDTALFLLDTRPARAEELMNQLLNRGASARDALTSLLDEKQILDTVLSLAISRASYGLVKRLIAEGADVHVKTMHQIELFSRQSGEEIVQDVTPLHLGSLHANFHGVQALFDHRGDKATVAEMVLASDSAGRLPLHWAARGAHGPEYHYMLPQNEIVTHTVNTVKLLLSIDPDTINARDHKGYNALWYAVSSFREGFDQHLNIPKTLLEYGAEANMRDQDGLNVLHLLAFTQNVEAVRALLRCGASMSVKNLKGDTPLHQAAKGKVFGYRYELATERNGIPLDAKITAQDLMMKILEEAGDGLDLMNEKNADGKTPRQLQQETRIKWHQEEQKRLSHMQDR</sequence>
<dbReference type="SUPFAM" id="SSF48403">
    <property type="entry name" value="Ankyrin repeat"/>
    <property type="match status" value="1"/>
</dbReference>
<dbReference type="EMBL" id="RCNU01000003">
    <property type="protein sequence ID" value="RWQ96861.1"/>
    <property type="molecule type" value="Genomic_DNA"/>
</dbReference>
<dbReference type="PROSITE" id="PS50088">
    <property type="entry name" value="ANK_REPEAT"/>
    <property type="match status" value="1"/>
</dbReference>
<reference evidence="5 6" key="1">
    <citation type="journal article" date="2018" name="Front. Microbiol.">
        <title>Genomic and genetic insights into a cosmopolitan fungus, Paecilomyces variotii (Eurotiales).</title>
        <authorList>
            <person name="Urquhart A.S."/>
            <person name="Mondo S.J."/>
            <person name="Makela M.R."/>
            <person name="Hane J.K."/>
            <person name="Wiebenga A."/>
            <person name="He G."/>
            <person name="Mihaltcheva S."/>
            <person name="Pangilinan J."/>
            <person name="Lipzen A."/>
            <person name="Barry K."/>
            <person name="de Vries R.P."/>
            <person name="Grigoriev I.V."/>
            <person name="Idnurm A."/>
        </authorList>
    </citation>
    <scope>NUCLEOTIDE SEQUENCE [LARGE SCALE GENOMIC DNA]</scope>
    <source>
        <strain evidence="5 6">CBS 101075</strain>
    </source>
</reference>
<dbReference type="Pfam" id="PF12796">
    <property type="entry name" value="Ank_2"/>
    <property type="match status" value="1"/>
</dbReference>
<protein>
    <submittedName>
        <fullName evidence="5">Ankyrin repeat-containing domain protein</fullName>
    </submittedName>
</protein>
<evidence type="ECO:0000256" key="3">
    <source>
        <dbReference type="PROSITE-ProRule" id="PRU00023"/>
    </source>
</evidence>
<evidence type="ECO:0000256" key="2">
    <source>
        <dbReference type="ARBA" id="ARBA00023043"/>
    </source>
</evidence>
<dbReference type="InterPro" id="IPR002110">
    <property type="entry name" value="Ankyrin_rpt"/>
</dbReference>
<feature type="region of interest" description="Disordered" evidence="4">
    <location>
        <begin position="326"/>
        <end position="361"/>
    </location>
</feature>
<dbReference type="PANTHER" id="PTHR24188">
    <property type="entry name" value="ANKYRIN REPEAT PROTEIN"/>
    <property type="match status" value="1"/>
</dbReference>
<comment type="caution">
    <text evidence="5">The sequence shown here is derived from an EMBL/GenBank/DDBJ whole genome shotgun (WGS) entry which is preliminary data.</text>
</comment>
<evidence type="ECO:0000256" key="4">
    <source>
        <dbReference type="SAM" id="MobiDB-lite"/>
    </source>
</evidence>
<dbReference type="STRING" id="264951.A0A443HYP3"/>
<dbReference type="GeneID" id="39601134"/>
<dbReference type="RefSeq" id="XP_028486506.1">
    <property type="nucleotide sequence ID" value="XM_028631857.1"/>
</dbReference>
<evidence type="ECO:0000256" key="1">
    <source>
        <dbReference type="ARBA" id="ARBA00022737"/>
    </source>
</evidence>
<keyword evidence="2 3" id="KW-0040">ANK repeat</keyword>
<dbReference type="Proteomes" id="UP000283841">
    <property type="component" value="Unassembled WGS sequence"/>
</dbReference>
<organism evidence="5 6">
    <name type="scientific">Byssochlamys spectabilis</name>
    <name type="common">Paecilomyces variotii</name>
    <dbReference type="NCBI Taxonomy" id="264951"/>
    <lineage>
        <taxon>Eukaryota</taxon>
        <taxon>Fungi</taxon>
        <taxon>Dikarya</taxon>
        <taxon>Ascomycota</taxon>
        <taxon>Pezizomycotina</taxon>
        <taxon>Eurotiomycetes</taxon>
        <taxon>Eurotiomycetidae</taxon>
        <taxon>Eurotiales</taxon>
        <taxon>Thermoascaceae</taxon>
        <taxon>Paecilomyces</taxon>
    </lineage>
</organism>
<keyword evidence="6" id="KW-1185">Reference proteome</keyword>
<dbReference type="Gene3D" id="1.25.40.20">
    <property type="entry name" value="Ankyrin repeat-containing domain"/>
    <property type="match status" value="2"/>
</dbReference>
<keyword evidence="1" id="KW-0677">Repeat</keyword>
<dbReference type="VEuPathDB" id="FungiDB:C8Q69DRAFT_485806"/>
<evidence type="ECO:0000313" key="5">
    <source>
        <dbReference type="EMBL" id="RWQ96861.1"/>
    </source>
</evidence>
<dbReference type="SMART" id="SM00248">
    <property type="entry name" value="ANK"/>
    <property type="match status" value="5"/>
</dbReference>